<gene>
    <name evidence="2" type="ORF">EDC03_3244</name>
</gene>
<protein>
    <submittedName>
        <fullName evidence="2">Uncharacterized protein</fullName>
    </submittedName>
</protein>
<dbReference type="AlphaFoldDB" id="A0A3N1G973"/>
<name>A0A3N1G973_9ACTN</name>
<proteinExistence type="predicted"/>
<comment type="caution">
    <text evidence="2">The sequence shown here is derived from an EMBL/GenBank/DDBJ whole genome shotgun (WGS) entry which is preliminary data.</text>
</comment>
<reference evidence="2 3" key="1">
    <citation type="journal article" date="2015" name="Stand. Genomic Sci.">
        <title>Genomic Encyclopedia of Bacterial and Archaeal Type Strains, Phase III: the genomes of soil and plant-associated and newly described type strains.</title>
        <authorList>
            <person name="Whitman W.B."/>
            <person name="Woyke T."/>
            <person name="Klenk H.P."/>
            <person name="Zhou Y."/>
            <person name="Lilburn T.G."/>
            <person name="Beck B.J."/>
            <person name="De Vos P."/>
            <person name="Vandamme P."/>
            <person name="Eisen J.A."/>
            <person name="Garrity G."/>
            <person name="Hugenholtz P."/>
            <person name="Kyrpides N.C."/>
        </authorList>
    </citation>
    <scope>NUCLEOTIDE SEQUENCE [LARGE SCALE GENOMIC DNA]</scope>
    <source>
        <strain evidence="2 3">CECT 7306</strain>
    </source>
</reference>
<dbReference type="Proteomes" id="UP000276232">
    <property type="component" value="Unassembled WGS sequence"/>
</dbReference>
<accession>A0A3N1G973</accession>
<dbReference type="InterPro" id="IPR054206">
    <property type="entry name" value="DUF6912"/>
</dbReference>
<dbReference type="InParanoid" id="A0A3N1G973"/>
<dbReference type="RefSeq" id="WP_123381299.1">
    <property type="nucleotide sequence ID" value="NZ_RJKN01000010.1"/>
</dbReference>
<feature type="region of interest" description="Disordered" evidence="1">
    <location>
        <begin position="79"/>
        <end position="100"/>
    </location>
</feature>
<evidence type="ECO:0000313" key="2">
    <source>
        <dbReference type="EMBL" id="ROP26774.1"/>
    </source>
</evidence>
<dbReference type="EMBL" id="RJKN01000010">
    <property type="protein sequence ID" value="ROP26774.1"/>
    <property type="molecule type" value="Genomic_DNA"/>
</dbReference>
<evidence type="ECO:0000256" key="1">
    <source>
        <dbReference type="SAM" id="MobiDB-lite"/>
    </source>
</evidence>
<evidence type="ECO:0000313" key="3">
    <source>
        <dbReference type="Proteomes" id="UP000276232"/>
    </source>
</evidence>
<feature type="compositionally biased region" description="Low complexity" evidence="1">
    <location>
        <begin position="79"/>
        <end position="93"/>
    </location>
</feature>
<dbReference type="Pfam" id="PF21853">
    <property type="entry name" value="DUF6912"/>
    <property type="match status" value="1"/>
</dbReference>
<keyword evidence="3" id="KW-1185">Reference proteome</keyword>
<organism evidence="2 3">
    <name type="scientific">Pseudokineococcus lusitanus</name>
    <dbReference type="NCBI Taxonomy" id="763993"/>
    <lineage>
        <taxon>Bacteria</taxon>
        <taxon>Bacillati</taxon>
        <taxon>Actinomycetota</taxon>
        <taxon>Actinomycetes</taxon>
        <taxon>Kineosporiales</taxon>
        <taxon>Kineosporiaceae</taxon>
        <taxon>Pseudokineococcus</taxon>
    </lineage>
</organism>
<sequence>MRVYVPATVPLLAAWLEAGVVTAPTARAVTPALREWYVEGDEEELEFSALLDAATDALVLLAADPAAARRRVVLAADVDGATPEPGAGPTGDEAPSRVRPAGPVPLSAVVSVHCDEEDAEAAVAAAAQVLDAAAAGDEDALMAVGEAEDGDLLWFDAQELPDLVARLRG</sequence>